<dbReference type="InterPro" id="IPR047272">
    <property type="entry name" value="S49_SppA_C"/>
</dbReference>
<evidence type="ECO:0000256" key="1">
    <source>
        <dbReference type="ARBA" id="ARBA00008683"/>
    </source>
</evidence>
<organism evidence="5">
    <name type="scientific">Vibrio parahaemolyticus</name>
    <dbReference type="NCBI Taxonomy" id="670"/>
    <lineage>
        <taxon>Bacteria</taxon>
        <taxon>Pseudomonadati</taxon>
        <taxon>Pseudomonadota</taxon>
        <taxon>Gammaproteobacteria</taxon>
        <taxon>Vibrionales</taxon>
        <taxon>Vibrionaceae</taxon>
        <taxon>Vibrio</taxon>
    </lineage>
</organism>
<evidence type="ECO:0000256" key="2">
    <source>
        <dbReference type="ARBA" id="ARBA00022670"/>
    </source>
</evidence>
<evidence type="ECO:0000256" key="3">
    <source>
        <dbReference type="ARBA" id="ARBA00022801"/>
    </source>
</evidence>
<name>A0A1B1LR89_VIBPH</name>
<keyword evidence="4" id="KW-0720">Serine protease</keyword>
<dbReference type="PANTHER" id="PTHR42987">
    <property type="entry name" value="PEPTIDASE S49"/>
    <property type="match status" value="1"/>
</dbReference>
<keyword evidence="5" id="KW-0614">Plasmid</keyword>
<dbReference type="SUPFAM" id="SSF52096">
    <property type="entry name" value="ClpP/crotonase"/>
    <property type="match status" value="1"/>
</dbReference>
<dbReference type="Gene3D" id="6.20.330.10">
    <property type="match status" value="1"/>
</dbReference>
<geneLocation type="plasmid" evidence="5">
    <name>pVPS92-VEB</name>
</geneLocation>
<accession>A0A1B1LR89</accession>
<dbReference type="InterPro" id="IPR029045">
    <property type="entry name" value="ClpP/crotonase-like_dom_sf"/>
</dbReference>
<keyword evidence="3" id="KW-0378">Hydrolase</keyword>
<reference evidence="5" key="1">
    <citation type="journal article" date="2016" name="Antimicrob. Agents Chemother.">
        <title>Genetic Characterization of a blaVEB-2-carrying plasmid in Vibrio parahaemolyticus.</title>
        <authorList>
            <person name="Li R."/>
            <person name="Ye L."/>
            <person name="Zheng Z."/>
            <person name="Chan E.W."/>
            <person name="Chen S."/>
        </authorList>
    </citation>
    <scope>NUCLEOTIDE SEQUENCE</scope>
    <source>
        <strain evidence="5">VPS92</strain>
        <plasmid evidence="5">pVPS92-VEB</plasmid>
    </source>
</reference>
<evidence type="ECO:0000313" key="5">
    <source>
        <dbReference type="EMBL" id="ANS55563.1"/>
    </source>
</evidence>
<dbReference type="RefSeq" id="WP_103307611.1">
    <property type="nucleotide sequence ID" value="NZ_JAESOU010000012.1"/>
</dbReference>
<proteinExistence type="inferred from homology"/>
<dbReference type="GO" id="GO:0006508">
    <property type="term" value="P:proteolysis"/>
    <property type="evidence" value="ECO:0007669"/>
    <property type="project" value="UniProtKB-KW"/>
</dbReference>
<comment type="similarity">
    <text evidence="1">Belongs to the peptidase S49 family.</text>
</comment>
<dbReference type="Gene3D" id="3.90.226.10">
    <property type="entry name" value="2-enoyl-CoA Hydratase, Chain A, domain 1"/>
    <property type="match status" value="1"/>
</dbReference>
<protein>
    <submittedName>
        <fullName evidence="5">Uncharacterized protein</fullName>
    </submittedName>
</protein>
<evidence type="ECO:0000256" key="4">
    <source>
        <dbReference type="ARBA" id="ARBA00022825"/>
    </source>
</evidence>
<sequence>MFPFSKRKKTLEPKNFKEAIIQESSRHLKVKKWTDGVKAGAIAIMMMVSVGYTLSDTASEKIGPHIAVISLTGPIETGNRETDGWKVSQVITDAIEDDNVKAILIEANSPGGSPSDAEMIYKTIIKYRFSEKNTKPIYTTVRTSCASACYYIASATDEIYAMDSSLVGSIGVRMDGWGFQDVIKKIGVERRVFHAGTHKALMDPFKPVTEEERSFIQDSILTKLHEQFINAVKKGRGERLVDNPEIFTGLIWTGEEAVELGLIDGIKTPMEIEAYLEKQLGVDKYIYHGRQKFKLTNLFSMDAQTLVDMVSESIYHEFKSDVKTESLTPSFK</sequence>
<dbReference type="EMBL" id="KU356480">
    <property type="protein sequence ID" value="ANS55563.1"/>
    <property type="molecule type" value="Genomic_DNA"/>
</dbReference>
<dbReference type="Pfam" id="PF01343">
    <property type="entry name" value="Peptidase_S49"/>
    <property type="match status" value="1"/>
</dbReference>
<dbReference type="GO" id="GO:0008236">
    <property type="term" value="F:serine-type peptidase activity"/>
    <property type="evidence" value="ECO:0007669"/>
    <property type="project" value="UniProtKB-KW"/>
</dbReference>
<dbReference type="InterPro" id="IPR002142">
    <property type="entry name" value="Peptidase_S49"/>
</dbReference>
<dbReference type="CDD" id="cd07023">
    <property type="entry name" value="S49_Sppa_N_C"/>
    <property type="match status" value="1"/>
</dbReference>
<dbReference type="AlphaFoldDB" id="A0A1B1LR89"/>
<keyword evidence="2" id="KW-0645">Protease</keyword>
<dbReference type="PANTHER" id="PTHR42987:SF8">
    <property type="entry name" value="PROTEINASE"/>
    <property type="match status" value="1"/>
</dbReference>